<dbReference type="InterPro" id="IPR013328">
    <property type="entry name" value="6PGD_dom2"/>
</dbReference>
<name>A0ABU2U5V7_9ACTN</name>
<dbReference type="InterPro" id="IPR051402">
    <property type="entry name" value="KPR-Related"/>
</dbReference>
<dbReference type="InterPro" id="IPR036291">
    <property type="entry name" value="NAD(P)-bd_dom_sf"/>
</dbReference>
<evidence type="ECO:0000313" key="7">
    <source>
        <dbReference type="EMBL" id="MDT0468564.1"/>
    </source>
</evidence>
<keyword evidence="8" id="KW-1185">Reference proteome</keyword>
<evidence type="ECO:0000259" key="6">
    <source>
        <dbReference type="Pfam" id="PF08546"/>
    </source>
</evidence>
<dbReference type="Gene3D" id="3.40.50.720">
    <property type="entry name" value="NAD(P)-binding Rossmann-like Domain"/>
    <property type="match status" value="1"/>
</dbReference>
<evidence type="ECO:0000259" key="5">
    <source>
        <dbReference type="Pfam" id="PF02558"/>
    </source>
</evidence>
<dbReference type="Pfam" id="PF02558">
    <property type="entry name" value="ApbA"/>
    <property type="match status" value="1"/>
</dbReference>
<dbReference type="PANTHER" id="PTHR21708:SF26">
    <property type="entry name" value="2-DEHYDROPANTOATE 2-REDUCTASE"/>
    <property type="match status" value="1"/>
</dbReference>
<comment type="catalytic activity">
    <reaction evidence="4">
        <text>(R)-pantoate + NADP(+) = 2-dehydropantoate + NADPH + H(+)</text>
        <dbReference type="Rhea" id="RHEA:16233"/>
        <dbReference type="ChEBI" id="CHEBI:11561"/>
        <dbReference type="ChEBI" id="CHEBI:15378"/>
        <dbReference type="ChEBI" id="CHEBI:15980"/>
        <dbReference type="ChEBI" id="CHEBI:57783"/>
        <dbReference type="ChEBI" id="CHEBI:58349"/>
        <dbReference type="EC" id="1.1.1.169"/>
    </reaction>
</comment>
<dbReference type="InterPro" id="IPR013752">
    <property type="entry name" value="KPA_reductase"/>
</dbReference>
<comment type="caution">
    <text evidence="7">The sequence shown here is derived from an EMBL/GenBank/DDBJ whole genome shotgun (WGS) entry which is preliminary data.</text>
</comment>
<dbReference type="Proteomes" id="UP001183809">
    <property type="component" value="Unassembled WGS sequence"/>
</dbReference>
<comment type="similarity">
    <text evidence="1 4">Belongs to the ketopantoate reductase family.</text>
</comment>
<dbReference type="InterPro" id="IPR008927">
    <property type="entry name" value="6-PGluconate_DH-like_C_sf"/>
</dbReference>
<gene>
    <name evidence="7" type="ORF">RM764_37220</name>
</gene>
<protein>
    <recommendedName>
        <fullName evidence="4">2-dehydropantoate 2-reductase</fullName>
        <ecNumber evidence="4">1.1.1.169</ecNumber>
    </recommendedName>
    <alternativeName>
        <fullName evidence="4">Ketopantoate reductase</fullName>
    </alternativeName>
</protein>
<dbReference type="EMBL" id="JAVREY010000077">
    <property type="protein sequence ID" value="MDT0468564.1"/>
    <property type="molecule type" value="Genomic_DNA"/>
</dbReference>
<accession>A0ABU2U5V7</accession>
<evidence type="ECO:0000256" key="1">
    <source>
        <dbReference type="ARBA" id="ARBA00007870"/>
    </source>
</evidence>
<dbReference type="SUPFAM" id="SSF51735">
    <property type="entry name" value="NAD(P)-binding Rossmann-fold domains"/>
    <property type="match status" value="1"/>
</dbReference>
<dbReference type="SUPFAM" id="SSF48179">
    <property type="entry name" value="6-phosphogluconate dehydrogenase C-terminal domain-like"/>
    <property type="match status" value="1"/>
</dbReference>
<proteinExistence type="inferred from homology"/>
<evidence type="ECO:0000313" key="8">
    <source>
        <dbReference type="Proteomes" id="UP001183809"/>
    </source>
</evidence>
<dbReference type="Pfam" id="PF08546">
    <property type="entry name" value="ApbA_C"/>
    <property type="match status" value="1"/>
</dbReference>
<comment type="function">
    <text evidence="4">Catalyzes the NADPH-dependent reduction of ketopantoate into pantoic acid.</text>
</comment>
<comment type="pathway">
    <text evidence="4">Cofactor biosynthesis; (R)-pantothenate biosynthesis; (R)-pantoate from 3-methyl-2-oxobutanoate: step 2/2.</text>
</comment>
<dbReference type="Gene3D" id="1.10.1040.10">
    <property type="entry name" value="N-(1-d-carboxylethyl)-l-norvaline Dehydrogenase, domain 2"/>
    <property type="match status" value="1"/>
</dbReference>
<dbReference type="EC" id="1.1.1.169" evidence="4"/>
<dbReference type="NCBIfam" id="TIGR00745">
    <property type="entry name" value="apbA_panE"/>
    <property type="match status" value="1"/>
</dbReference>
<dbReference type="InterPro" id="IPR013332">
    <property type="entry name" value="KPR_N"/>
</dbReference>
<evidence type="ECO:0000256" key="2">
    <source>
        <dbReference type="ARBA" id="ARBA00022857"/>
    </source>
</evidence>
<keyword evidence="3 4" id="KW-0560">Oxidoreductase</keyword>
<dbReference type="InterPro" id="IPR003710">
    <property type="entry name" value="ApbA"/>
</dbReference>
<sequence length="310" mass="32085">MKILVVGAGATGGYFGARLAQAGRDVTFLVRAERAEHLARHGLRIVGLGERTVLAPNTTQTGKIEGPYDAILLSVKANGLEQAIDDMAPAVGPDSLIIPVLNGIRHIDALAARFGDDAVLGGVAKVATTLNADGEIVRLADIQSLRYGARGDAAPARLGELHRSLSDAGFSTGLSEDIDAEMWAKWVFIAAVGAVTCLIRGAVGEIVAVPGGTAFAEAVVDECASVAAAAGHPVPAPALRQTLATVTEAGSSTTSSLYRDVATGRSAEVEQILGDLVSRAQGFGLAVPLLELSTMQLRVHQNRIENARLV</sequence>
<feature type="domain" description="Ketopantoate reductase C-terminal" evidence="6">
    <location>
        <begin position="177"/>
        <end position="298"/>
    </location>
</feature>
<dbReference type="RefSeq" id="WP_311700010.1">
    <property type="nucleotide sequence ID" value="NZ_JAVREY010000077.1"/>
</dbReference>
<feature type="domain" description="Ketopantoate reductase N-terminal" evidence="5">
    <location>
        <begin position="3"/>
        <end position="148"/>
    </location>
</feature>
<reference evidence="8" key="1">
    <citation type="submission" date="2023-07" db="EMBL/GenBank/DDBJ databases">
        <title>30 novel species of actinomycetes from the DSMZ collection.</title>
        <authorList>
            <person name="Nouioui I."/>
        </authorList>
    </citation>
    <scope>NUCLEOTIDE SEQUENCE [LARGE SCALE GENOMIC DNA]</scope>
    <source>
        <strain evidence="8">DSM 41699</strain>
    </source>
</reference>
<dbReference type="PANTHER" id="PTHR21708">
    <property type="entry name" value="PROBABLE 2-DEHYDROPANTOATE 2-REDUCTASE"/>
    <property type="match status" value="1"/>
</dbReference>
<keyword evidence="2 4" id="KW-0521">NADP</keyword>
<evidence type="ECO:0000256" key="3">
    <source>
        <dbReference type="ARBA" id="ARBA00023002"/>
    </source>
</evidence>
<evidence type="ECO:0000256" key="4">
    <source>
        <dbReference type="RuleBase" id="RU362068"/>
    </source>
</evidence>
<keyword evidence="4" id="KW-0566">Pantothenate biosynthesis</keyword>
<organism evidence="7 8">
    <name type="scientific">Streptomyces gibsoniae</name>
    <dbReference type="NCBI Taxonomy" id="3075529"/>
    <lineage>
        <taxon>Bacteria</taxon>
        <taxon>Bacillati</taxon>
        <taxon>Actinomycetota</taxon>
        <taxon>Actinomycetes</taxon>
        <taxon>Kitasatosporales</taxon>
        <taxon>Streptomycetaceae</taxon>
        <taxon>Streptomyces</taxon>
    </lineage>
</organism>